<organism evidence="1 2">
    <name type="scientific">Rosa chinensis</name>
    <name type="common">China rose</name>
    <dbReference type="NCBI Taxonomy" id="74649"/>
    <lineage>
        <taxon>Eukaryota</taxon>
        <taxon>Viridiplantae</taxon>
        <taxon>Streptophyta</taxon>
        <taxon>Embryophyta</taxon>
        <taxon>Tracheophyta</taxon>
        <taxon>Spermatophyta</taxon>
        <taxon>Magnoliopsida</taxon>
        <taxon>eudicotyledons</taxon>
        <taxon>Gunneridae</taxon>
        <taxon>Pentapetalae</taxon>
        <taxon>rosids</taxon>
        <taxon>fabids</taxon>
        <taxon>Rosales</taxon>
        <taxon>Rosaceae</taxon>
        <taxon>Rosoideae</taxon>
        <taxon>Rosoideae incertae sedis</taxon>
        <taxon>Rosa</taxon>
    </lineage>
</organism>
<protein>
    <recommendedName>
        <fullName evidence="3">DUF674 family protein</fullName>
    </recommendedName>
</protein>
<comment type="caution">
    <text evidence="1">The sequence shown here is derived from an EMBL/GenBank/DDBJ whole genome shotgun (WGS) entry which is preliminary data.</text>
</comment>
<reference evidence="1 2" key="1">
    <citation type="journal article" date="2018" name="Nat. Genet.">
        <title>The Rosa genome provides new insights in the design of modern roses.</title>
        <authorList>
            <person name="Bendahmane M."/>
        </authorList>
    </citation>
    <scope>NUCLEOTIDE SEQUENCE [LARGE SCALE GENOMIC DNA]</scope>
    <source>
        <strain evidence="2">cv. Old Blush</strain>
    </source>
</reference>
<dbReference type="PANTHER" id="PTHR33103:SF27">
    <property type="entry name" value="OS04G0594700 PROTEIN"/>
    <property type="match status" value="1"/>
</dbReference>
<keyword evidence="2" id="KW-1185">Reference proteome</keyword>
<evidence type="ECO:0008006" key="3">
    <source>
        <dbReference type="Google" id="ProtNLM"/>
    </source>
</evidence>
<dbReference type="Proteomes" id="UP000238479">
    <property type="component" value="Chromosome 5"/>
</dbReference>
<sequence>MANTSINSISLKAMVDKASNQIIFVESDNDFIDVIFSFLTIPMGKIIRVAPNQSIRLGVGCLNNVYASVKNMDVKHFRTEACKDMLLSPRSVADSQCKNLKVKIYNDEATQYFMCSHNRVDCKFSYCKYLNCDSCGGSINKERNLLVTPDGGVFVKGLSRLIITDDLQVIPPLTAASIPLLTKLGVMDGNTIEEVTINVGVDEVLNLLMRSLASKTPLTESLLKNKPRRKFCNENQGINTEPQMVKDKTNLEGTISVKLIVSKSKKMVCYAEAGEDFVNLLLSFLTIPLGFIVKHMGNCSLQGCIDQLYKSVQDLDDQYMMSNYHKEMLLTPKLVPGFCYENHLLGTEEATYYYAGSTGFLSTDRVLLATQTALATKSIRSYCSQESAQTSIRPIAFRDPKANHNQHKNAQVQGFLEGPAMFTVTDDLNIRPVSLIFGLSLLNELKVPLTDIYVQTVQVHEEEALRLLVAAFLGDSALTNTFIRETEQNKRIKQEQ</sequence>
<dbReference type="AlphaFoldDB" id="A0A2P6QJH0"/>
<dbReference type="OMA" id="YYFCENW"/>
<gene>
    <name evidence="1" type="ORF">RchiOBHm_Chr5g0067471</name>
</gene>
<proteinExistence type="predicted"/>
<accession>A0A2P6QJH0</accession>
<dbReference type="Pfam" id="PF05056">
    <property type="entry name" value="DUF674"/>
    <property type="match status" value="1"/>
</dbReference>
<dbReference type="InterPro" id="IPR007750">
    <property type="entry name" value="DUF674"/>
</dbReference>
<dbReference type="EMBL" id="PDCK01000043">
    <property type="protein sequence ID" value="PRQ34317.1"/>
    <property type="molecule type" value="Genomic_DNA"/>
</dbReference>
<evidence type="ECO:0000313" key="2">
    <source>
        <dbReference type="Proteomes" id="UP000238479"/>
    </source>
</evidence>
<evidence type="ECO:0000313" key="1">
    <source>
        <dbReference type="EMBL" id="PRQ34317.1"/>
    </source>
</evidence>
<dbReference type="OrthoDB" id="1164587at2759"/>
<dbReference type="PANTHER" id="PTHR33103">
    <property type="entry name" value="OS01G0153900 PROTEIN"/>
    <property type="match status" value="1"/>
</dbReference>
<name>A0A2P6QJH0_ROSCH</name>
<dbReference type="Gramene" id="PRQ34317">
    <property type="protein sequence ID" value="PRQ34317"/>
    <property type="gene ID" value="RchiOBHm_Chr5g0067471"/>
</dbReference>